<evidence type="ECO:0000313" key="1">
    <source>
        <dbReference type="EMBL" id="OTN75612.1"/>
    </source>
</evidence>
<comment type="caution">
    <text evidence="1">The sequence shown here is derived from an EMBL/GenBank/DDBJ whole genome shotgun (WGS) entry which is preliminary data.</text>
</comment>
<evidence type="ECO:0008006" key="3">
    <source>
        <dbReference type="Google" id="ProtNLM"/>
    </source>
</evidence>
<dbReference type="Pfam" id="PF11687">
    <property type="entry name" value="DUF3284"/>
    <property type="match status" value="1"/>
</dbReference>
<gene>
    <name evidence="1" type="ORF">A5886_000687</name>
</gene>
<keyword evidence="2" id="KW-1185">Reference proteome</keyword>
<dbReference type="STRING" id="1834191.A5886_000687"/>
<name>A0A242A3T5_9ENTE</name>
<dbReference type="OrthoDB" id="2086875at2"/>
<reference evidence="1 2" key="1">
    <citation type="submission" date="2017-05" db="EMBL/GenBank/DDBJ databases">
        <title>The Genome Sequence of Enterococcus sp. 8G7_MSG3316.</title>
        <authorList>
            <consortium name="The Broad Institute Genomics Platform"/>
            <consortium name="The Broad Institute Genomic Center for Infectious Diseases"/>
            <person name="Earl A."/>
            <person name="Manson A."/>
            <person name="Schwartman J."/>
            <person name="Gilmore M."/>
            <person name="Abouelleil A."/>
            <person name="Cao P."/>
            <person name="Chapman S."/>
            <person name="Cusick C."/>
            <person name="Shea T."/>
            <person name="Young S."/>
            <person name="Neafsey D."/>
            <person name="Nusbaum C."/>
            <person name="Birren B."/>
        </authorList>
    </citation>
    <scope>NUCLEOTIDE SEQUENCE [LARGE SCALE GENOMIC DNA]</scope>
    <source>
        <strain evidence="1 2">8G7_MSG3316</strain>
    </source>
</reference>
<sequence>MKLKRVLPIEENEFYNYLESELLNDSSHTNTSVNKIEKGMTYSKIEPKTHLQINVLVKDYQRGHVYEVAIDSLYEKLTIKYQTKPTKEGLQIVFEQHIASFQESKQNRWLKWFSEGVYLGRMSDTLFDIQKKIEKSRVISS</sequence>
<organism evidence="1 2">
    <name type="scientific">Candidatus Enterococcus testudinis</name>
    <dbReference type="NCBI Taxonomy" id="1834191"/>
    <lineage>
        <taxon>Bacteria</taxon>
        <taxon>Bacillati</taxon>
        <taxon>Bacillota</taxon>
        <taxon>Bacilli</taxon>
        <taxon>Lactobacillales</taxon>
        <taxon>Enterococcaceae</taxon>
        <taxon>Enterococcus</taxon>
    </lineage>
</organism>
<dbReference type="Proteomes" id="UP000195043">
    <property type="component" value="Unassembled WGS sequence"/>
</dbReference>
<protein>
    <recommendedName>
        <fullName evidence="3">DUF3284 domain-containing protein</fullName>
    </recommendedName>
</protein>
<dbReference type="EMBL" id="NGKU01000001">
    <property type="protein sequence ID" value="OTN75612.1"/>
    <property type="molecule type" value="Genomic_DNA"/>
</dbReference>
<dbReference type="InterPro" id="IPR021701">
    <property type="entry name" value="DUF3284"/>
</dbReference>
<dbReference type="AlphaFoldDB" id="A0A242A3T5"/>
<evidence type="ECO:0000313" key="2">
    <source>
        <dbReference type="Proteomes" id="UP000195043"/>
    </source>
</evidence>
<accession>A0A242A3T5</accession>
<dbReference type="RefSeq" id="WP_086273651.1">
    <property type="nucleotide sequence ID" value="NZ_NGKU01000001.1"/>
</dbReference>
<proteinExistence type="predicted"/>